<organism evidence="2 3">
    <name type="scientific">Senna tora</name>
    <dbReference type="NCBI Taxonomy" id="362788"/>
    <lineage>
        <taxon>Eukaryota</taxon>
        <taxon>Viridiplantae</taxon>
        <taxon>Streptophyta</taxon>
        <taxon>Embryophyta</taxon>
        <taxon>Tracheophyta</taxon>
        <taxon>Spermatophyta</taxon>
        <taxon>Magnoliopsida</taxon>
        <taxon>eudicotyledons</taxon>
        <taxon>Gunneridae</taxon>
        <taxon>Pentapetalae</taxon>
        <taxon>rosids</taxon>
        <taxon>fabids</taxon>
        <taxon>Fabales</taxon>
        <taxon>Fabaceae</taxon>
        <taxon>Caesalpinioideae</taxon>
        <taxon>Cassia clade</taxon>
        <taxon>Senna</taxon>
    </lineage>
</organism>
<reference evidence="2" key="1">
    <citation type="submission" date="2020-09" db="EMBL/GenBank/DDBJ databases">
        <title>Genome-Enabled Discovery of Anthraquinone Biosynthesis in Senna tora.</title>
        <authorList>
            <person name="Kang S.-H."/>
            <person name="Pandey R.P."/>
            <person name="Lee C.-M."/>
            <person name="Sim J.-S."/>
            <person name="Jeong J.-T."/>
            <person name="Choi B.-S."/>
            <person name="Jung M."/>
            <person name="Ginzburg D."/>
            <person name="Zhao K."/>
            <person name="Won S.Y."/>
            <person name="Oh T.-J."/>
            <person name="Yu Y."/>
            <person name="Kim N.-H."/>
            <person name="Lee O.R."/>
            <person name="Lee T.-H."/>
            <person name="Bashyal P."/>
            <person name="Kim T.-S."/>
            <person name="Lee W.-H."/>
            <person name="Kawkins C."/>
            <person name="Kim C.-K."/>
            <person name="Kim J.S."/>
            <person name="Ahn B.O."/>
            <person name="Rhee S.Y."/>
            <person name="Sohng J.K."/>
        </authorList>
    </citation>
    <scope>NUCLEOTIDE SEQUENCE</scope>
    <source>
        <tissue evidence="2">Leaf</tissue>
    </source>
</reference>
<proteinExistence type="predicted"/>
<feature type="compositionally biased region" description="Low complexity" evidence="1">
    <location>
        <begin position="29"/>
        <end position="40"/>
    </location>
</feature>
<keyword evidence="3" id="KW-1185">Reference proteome</keyword>
<feature type="region of interest" description="Disordered" evidence="1">
    <location>
        <begin position="29"/>
        <end position="83"/>
    </location>
</feature>
<comment type="caution">
    <text evidence="2">The sequence shown here is derived from an EMBL/GenBank/DDBJ whole genome shotgun (WGS) entry which is preliminary data.</text>
</comment>
<feature type="compositionally biased region" description="Pro residues" evidence="1">
    <location>
        <begin position="50"/>
        <end position="59"/>
    </location>
</feature>
<dbReference type="Proteomes" id="UP000634136">
    <property type="component" value="Unassembled WGS sequence"/>
</dbReference>
<evidence type="ECO:0000256" key="1">
    <source>
        <dbReference type="SAM" id="MobiDB-lite"/>
    </source>
</evidence>
<evidence type="ECO:0000313" key="2">
    <source>
        <dbReference type="EMBL" id="KAF7804167.1"/>
    </source>
</evidence>
<gene>
    <name evidence="2" type="ORF">G2W53_043278</name>
</gene>
<sequence length="130" mass="14106">MIDQSLRVRSRPSSMKAPIPAEVAVLSISSSRPGKSSSLSFAADEAEGSPKPPPATPKPPKSEAPIRRLLSMRGSSRRARRDGEPQLQVNFVTVIWRWRWGFVHHEPAFIAVGVLVATQGLKGIKAEGAE</sequence>
<dbReference type="EMBL" id="JAAIUW010000013">
    <property type="protein sequence ID" value="KAF7804167.1"/>
    <property type="molecule type" value="Genomic_DNA"/>
</dbReference>
<name>A0A834SNR2_9FABA</name>
<dbReference type="AlphaFoldDB" id="A0A834SNR2"/>
<protein>
    <submittedName>
        <fullName evidence="2">Uncharacterized protein</fullName>
    </submittedName>
</protein>
<accession>A0A834SNR2</accession>
<evidence type="ECO:0000313" key="3">
    <source>
        <dbReference type="Proteomes" id="UP000634136"/>
    </source>
</evidence>